<feature type="region of interest" description="Disordered" evidence="1">
    <location>
        <begin position="270"/>
        <end position="375"/>
    </location>
</feature>
<dbReference type="Proteomes" id="UP001142489">
    <property type="component" value="Unassembled WGS sequence"/>
</dbReference>
<feature type="compositionally biased region" description="Basic and acidic residues" evidence="1">
    <location>
        <begin position="359"/>
        <end position="369"/>
    </location>
</feature>
<dbReference type="AlphaFoldDB" id="A0A9Q0XEL5"/>
<name>A0A9Q0XEL5_9SAUR</name>
<dbReference type="PANTHER" id="PTHR47091:SF1">
    <property type="entry name" value="ALPHA-PROTEIN KINASE 3"/>
    <property type="match status" value="1"/>
</dbReference>
<reference evidence="2" key="1">
    <citation type="journal article" date="2023" name="DNA Res.">
        <title>Chromosome-level genome assembly of Phrynocephalus forsythii using third-generation DNA sequencing and Hi-C analysis.</title>
        <authorList>
            <person name="Qi Y."/>
            <person name="Zhao W."/>
            <person name="Zhao Y."/>
            <person name="Niu C."/>
            <person name="Cao S."/>
            <person name="Zhang Y."/>
        </authorList>
    </citation>
    <scope>NUCLEOTIDE SEQUENCE</scope>
    <source>
        <tissue evidence="2">Muscle</tissue>
    </source>
</reference>
<proteinExistence type="predicted"/>
<feature type="compositionally biased region" description="Basic and acidic residues" evidence="1">
    <location>
        <begin position="72"/>
        <end position="84"/>
    </location>
</feature>
<sequence>MKTKTTNKEFPAKKKKMKEESTSSSPNANWDISQQDSGTQQRRNLSAQKVASPVASAQSISPVANGPAMGAETKEPPKQEREKPVSPPPGPSSEDATYFSLKDMYFESEVKPEPNKEVPEVKAVRNEEDPPIVDVSVPGEKLPKTSMALERFVLEERKDEPSTERGTKEKEDMRSENATVPFAETPGDLNAALFQHPNRSPGPAEEAQEDASTFQQPVTAERPDGVASRTDVQPPNRMPEPEARALSPFPKESRTRFLDGHIRETDLLDSFPAGVETTQQHQDPFRGHTGIDPTQGKQEGRQGLEEAAPEEQLYTQGPCESPGDLTPVVSTDYGLPTPVSNLGEEANREGSGIALRTSLRGETEPKWSEKLAGASPENQELKVVAEDNLPSVSIDTSQNLPSVSIDTSQNLPSVSIDTSQPIGKEDLLLREDAGQYSTRFGRCEAEQRPTPGHRSEEVAPHGLLFQEAVLEGRPPGFFDRVVPQIEVVSEEGVPRVSQDNRPGLETDSGLESEGLPAVTARPLMLPDFAEENSFPGHVLPATMPPTGPHGLQTPAWVSSFEEGFSERNRPAAHLVREMEAQTPVSQMGSVPEPQILSTAAEEVWVGEKSATPAELGGAEREAFALGQKAEIQRRGKERRAPEGPPTPALSHPEAVMEEEEVAAENVQHKNLVSSLKNYLLLLLKMSTEPDKKKSKAKQEAKVVEEKKPPSAIPKHVGDVGIAGLTPRTSRKIFERVETNQLFQSAESLQLTPRTSRKLTGMINQELLACQENLAAEPEAPALSCVPSIVVGSACREPAGLSIHLQRWPAKQWRRCLAPPLRSWR</sequence>
<evidence type="ECO:0000313" key="2">
    <source>
        <dbReference type="EMBL" id="KAJ7311199.1"/>
    </source>
</evidence>
<dbReference type="EMBL" id="JAPFRF010000014">
    <property type="protein sequence ID" value="KAJ7311199.1"/>
    <property type="molecule type" value="Genomic_DNA"/>
</dbReference>
<evidence type="ECO:0000313" key="3">
    <source>
        <dbReference type="Proteomes" id="UP001142489"/>
    </source>
</evidence>
<feature type="region of interest" description="Disordered" evidence="1">
    <location>
        <begin position="1"/>
        <end position="252"/>
    </location>
</feature>
<gene>
    <name evidence="2" type="ORF">JRQ81_006809</name>
</gene>
<feature type="compositionally biased region" description="Basic and acidic residues" evidence="1">
    <location>
        <begin position="152"/>
        <end position="175"/>
    </location>
</feature>
<feature type="compositionally biased region" description="Basic and acidic residues" evidence="1">
    <location>
        <begin position="1"/>
        <end position="21"/>
    </location>
</feature>
<feature type="compositionally biased region" description="Basic and acidic residues" evidence="1">
    <location>
        <begin position="104"/>
        <end position="128"/>
    </location>
</feature>
<comment type="caution">
    <text evidence="2">The sequence shown here is derived from an EMBL/GenBank/DDBJ whole genome shotgun (WGS) entry which is preliminary data.</text>
</comment>
<dbReference type="GO" id="GO:0004674">
    <property type="term" value="F:protein serine/threonine kinase activity"/>
    <property type="evidence" value="ECO:0007669"/>
    <property type="project" value="UniProtKB-EC"/>
</dbReference>
<feature type="region of interest" description="Disordered" evidence="1">
    <location>
        <begin position="631"/>
        <end position="651"/>
    </location>
</feature>
<accession>A0A9Q0XEL5</accession>
<feature type="region of interest" description="Disordered" evidence="1">
    <location>
        <begin position="492"/>
        <end position="511"/>
    </location>
</feature>
<keyword evidence="3" id="KW-1185">Reference proteome</keyword>
<dbReference type="GO" id="GO:0055013">
    <property type="term" value="P:cardiac muscle cell development"/>
    <property type="evidence" value="ECO:0007669"/>
    <property type="project" value="TreeGrafter"/>
</dbReference>
<organism evidence="2 3">
    <name type="scientific">Phrynocephalus forsythii</name>
    <dbReference type="NCBI Taxonomy" id="171643"/>
    <lineage>
        <taxon>Eukaryota</taxon>
        <taxon>Metazoa</taxon>
        <taxon>Chordata</taxon>
        <taxon>Craniata</taxon>
        <taxon>Vertebrata</taxon>
        <taxon>Euteleostomi</taxon>
        <taxon>Lepidosauria</taxon>
        <taxon>Squamata</taxon>
        <taxon>Bifurcata</taxon>
        <taxon>Unidentata</taxon>
        <taxon>Episquamata</taxon>
        <taxon>Toxicofera</taxon>
        <taxon>Iguania</taxon>
        <taxon>Acrodonta</taxon>
        <taxon>Agamidae</taxon>
        <taxon>Agaminae</taxon>
        <taxon>Phrynocephalus</taxon>
    </lineage>
</organism>
<feature type="compositionally biased region" description="Polar residues" evidence="1">
    <location>
        <begin position="26"/>
        <end position="62"/>
    </location>
</feature>
<dbReference type="GO" id="GO:0005634">
    <property type="term" value="C:nucleus"/>
    <property type="evidence" value="ECO:0007669"/>
    <property type="project" value="TreeGrafter"/>
</dbReference>
<feature type="compositionally biased region" description="Basic and acidic residues" evidence="1">
    <location>
        <begin position="631"/>
        <end position="641"/>
    </location>
</feature>
<dbReference type="OrthoDB" id="301415at2759"/>
<protein>
    <submittedName>
        <fullName evidence="2">Uncharacterized protein</fullName>
    </submittedName>
</protein>
<dbReference type="PANTHER" id="PTHR47091">
    <property type="entry name" value="ALPHA-PROTEIN KINASE 2-RELATED"/>
    <property type="match status" value="1"/>
</dbReference>
<evidence type="ECO:0000256" key="1">
    <source>
        <dbReference type="SAM" id="MobiDB-lite"/>
    </source>
</evidence>